<dbReference type="EC" id="1.2.7.4" evidence="7"/>
<dbReference type="Gene3D" id="3.30.70.20">
    <property type="match status" value="1"/>
</dbReference>
<protein>
    <recommendedName>
        <fullName evidence="7">Acetyl-CoA decarbonylase/synthase complex subunit alpha</fullName>
        <shortName evidence="7">ACDS complex subunit alpha</shortName>
        <ecNumber evidence="7">1.2.7.4</ecNumber>
    </recommendedName>
    <alternativeName>
        <fullName evidence="7">ACDS complex carbon monoxide dehydrogenase subunit alpha</fullName>
        <shortName evidence="7">ACDS CODH subunit alpha</shortName>
    </alternativeName>
</protein>
<feature type="binding site" evidence="7">
    <location>
        <position position="87"/>
    </location>
    <ligand>
        <name>[4Fe-4S] cluster</name>
        <dbReference type="ChEBI" id="CHEBI:49883"/>
        <label>2</label>
    </ligand>
</feature>
<sequence>MFWCTILSIPYRNLRFRADELKTRIGDIKGLDVSVGYIIEEWEEPPGPTPFPSIATLRHWDHKLLNRYKPLYLPYCDLCCLCTYGRCDLSRGKRGSCGINLSEQQSRLVTLVCAVGASTHASHARELLEKLKARYGPDAPIDLGGEVYVEMPITRLVTGVKPKTLRDLEVVLDYVEKQIVQTLASVHTGQEGSWIDYESKVLHLGMLDHVALEIADVTQVATLGLPKADPDAPLVGLGIGAIDSSKPVILVIGHNVLPSAAIIDYLEARGIRDQVEVCGLCCTAHDITRYEKKRAKIVGPMSWQLRFVRTGVPDVIVIDEQCIYTNIVEEAQKIGAPVIATTDKAMRGLPDRTYADPDTTVEELVSGKIPGAVILDEERAAEVAVKVALKIAPMRARYKWSLMNKDSLVEYAKKCTMCRSCERNCPQGLPISNAIALAAKGDISALASLYRNCFACRRCEYECPRGIPVLSLILAAAKESGIMQNEKYACRVGRGPIQDTEIRSVGRDIVLGTIPGVVAFVGCSNWPEGAEDVAVMAREFASRRYIVMASGCSAMAIAMYKNEEGRTPYEEFSGAFEAGGIVNVGSCVANAHIAGAAIKIANIFAKLPLRANYAEIADYILNRVGAVGIAWGAMSQKAAAIASGFWRLGVPVIVGPHGLKYRRMLLGDVEDAESWYAYDAMSGEKVWTGPAPAHLFYAAETFEEAVIMVPKLCIRPADTPQGRSIKLTNYISLYKKFYGSDKLPPDVHLYVRTEADIPIAYKDEVLTYLKEVGWREKPVTANPTLLEDIIEKYRLRREGAKI</sequence>
<dbReference type="InterPro" id="IPR017896">
    <property type="entry name" value="4Fe4S_Fe-S-bd"/>
</dbReference>
<dbReference type="GO" id="GO:0042542">
    <property type="term" value="P:response to hydrogen peroxide"/>
    <property type="evidence" value="ECO:0007669"/>
    <property type="project" value="TreeGrafter"/>
</dbReference>
<evidence type="ECO:0000313" key="9">
    <source>
        <dbReference type="EMBL" id="HEW53223.1"/>
    </source>
</evidence>
<keyword evidence="6 7" id="KW-0411">Iron-sulfur</keyword>
<evidence type="ECO:0000256" key="3">
    <source>
        <dbReference type="ARBA" id="ARBA00022737"/>
    </source>
</evidence>
<feature type="binding site" evidence="7">
    <location>
        <position position="418"/>
    </location>
    <ligand>
        <name>[4Fe-4S] cluster</name>
        <dbReference type="ChEBI" id="CHEBI:49883"/>
        <label>3</label>
    </ligand>
</feature>
<evidence type="ECO:0000256" key="1">
    <source>
        <dbReference type="ARBA" id="ARBA00022596"/>
    </source>
</evidence>
<evidence type="ECO:0000259" key="8">
    <source>
        <dbReference type="PROSITE" id="PS51379"/>
    </source>
</evidence>
<feature type="binding site" evidence="7">
    <location>
        <position position="421"/>
    </location>
    <ligand>
        <name>[4Fe-4S] cluster</name>
        <dbReference type="ChEBI" id="CHEBI:49883"/>
        <label>3</label>
    </ligand>
</feature>
<dbReference type="PANTHER" id="PTHR30109">
    <property type="entry name" value="HYDROXYLAMINE REDUCTASE"/>
    <property type="match status" value="1"/>
</dbReference>
<dbReference type="InterPro" id="IPR004137">
    <property type="entry name" value="HCP/CODH"/>
</dbReference>
<evidence type="ECO:0000256" key="4">
    <source>
        <dbReference type="ARBA" id="ARBA00023002"/>
    </source>
</evidence>
<evidence type="ECO:0000256" key="6">
    <source>
        <dbReference type="ARBA" id="ARBA00023014"/>
    </source>
</evidence>
<feature type="binding site" evidence="7">
    <location>
        <position position="415"/>
    </location>
    <ligand>
        <name>[4Fe-4S] cluster</name>
        <dbReference type="ChEBI" id="CHEBI:49883"/>
        <label>3</label>
    </ligand>
</feature>
<feature type="binding site" evidence="7">
    <location>
        <position position="97"/>
    </location>
    <ligand>
        <name>[4Fe-4S] cluster</name>
        <dbReference type="ChEBI" id="CHEBI:49883"/>
        <label>2</label>
    </ligand>
</feature>
<dbReference type="SUPFAM" id="SSF54862">
    <property type="entry name" value="4Fe-4S ferredoxins"/>
    <property type="match status" value="1"/>
</dbReference>
<evidence type="ECO:0000256" key="2">
    <source>
        <dbReference type="ARBA" id="ARBA00022723"/>
    </source>
</evidence>
<dbReference type="GO" id="GO:0016151">
    <property type="term" value="F:nickel cation binding"/>
    <property type="evidence" value="ECO:0007669"/>
    <property type="project" value="UniProtKB-UniRule"/>
</dbReference>
<keyword evidence="1 7" id="KW-0533">Nickel</keyword>
<dbReference type="SUPFAM" id="SSF56821">
    <property type="entry name" value="Prismane protein-like"/>
    <property type="match status" value="1"/>
</dbReference>
<dbReference type="Gene3D" id="1.10.8.190">
    <property type="entry name" value="Carbon monoxide dehydrogenase alpha subunit. Chain M, domain 1"/>
    <property type="match status" value="1"/>
</dbReference>
<dbReference type="GO" id="GO:0050418">
    <property type="term" value="F:hydroxylamine reductase activity"/>
    <property type="evidence" value="ECO:0007669"/>
    <property type="project" value="TreeGrafter"/>
</dbReference>
<evidence type="ECO:0000256" key="5">
    <source>
        <dbReference type="ARBA" id="ARBA00023004"/>
    </source>
</evidence>
<comment type="similarity">
    <text evidence="7">Belongs to the Ni-containing carbon monoxide dehydrogenase family.</text>
</comment>
<keyword evidence="2 7" id="KW-0479">Metal-binding</keyword>
<feature type="binding site" evidence="7">
    <location>
        <position position="463"/>
    </location>
    <ligand>
        <name>[4Fe-4S] cluster</name>
        <dbReference type="ChEBI" id="CHEBI:49883"/>
        <label>3</label>
    </ligand>
</feature>
<feature type="binding site" evidence="7">
    <location>
        <position position="552"/>
    </location>
    <ligand>
        <name>[Ni-4Fe-4S] cluster</name>
        <dbReference type="ChEBI" id="CHEBI:47739"/>
    </ligand>
</feature>
<feature type="binding site" evidence="7">
    <location>
        <position position="453"/>
    </location>
    <ligand>
        <name>[4Fe-4S] cluster</name>
        <dbReference type="ChEBI" id="CHEBI:49883"/>
        <label>4</label>
    </ligand>
</feature>
<feature type="binding site" evidence="7">
    <location>
        <position position="459"/>
    </location>
    <ligand>
        <name>[4Fe-4S] cluster</name>
        <dbReference type="ChEBI" id="CHEBI:49883"/>
        <label>4</label>
    </ligand>
</feature>
<keyword evidence="7" id="KW-0004">4Fe-4S</keyword>
<dbReference type="GO" id="GO:0004601">
    <property type="term" value="F:peroxidase activity"/>
    <property type="evidence" value="ECO:0007669"/>
    <property type="project" value="TreeGrafter"/>
</dbReference>
<dbReference type="GO" id="GO:0043885">
    <property type="term" value="F:anaerobic carbon-monoxide dehydrogenase activity"/>
    <property type="evidence" value="ECO:0007669"/>
    <property type="project" value="UniProtKB-UniRule"/>
</dbReference>
<feature type="binding site" evidence="7">
    <location>
        <position position="322"/>
    </location>
    <ligand>
        <name>[Ni-4Fe-4S] cluster</name>
        <dbReference type="ChEBI" id="CHEBI:47739"/>
    </ligand>
</feature>
<comment type="function">
    <text evidence="7">Part of the ACDS complex that catalyzes the reversible cleavage of acetyl-CoA, allowing autotrophic growth from CO(2). The alpha-epsilon subcomponent functions as a carbon monoxide dehydrogenase.</text>
</comment>
<dbReference type="PROSITE" id="PS51379">
    <property type="entry name" value="4FE4S_FER_2"/>
    <property type="match status" value="1"/>
</dbReference>
<feature type="binding site" evidence="7">
    <location>
        <position position="456"/>
    </location>
    <ligand>
        <name>[4Fe-4S] cluster</name>
        <dbReference type="ChEBI" id="CHEBI:49883"/>
        <label>4</label>
    </ligand>
</feature>
<proteinExistence type="inferred from homology"/>
<gene>
    <name evidence="7 9" type="primary">cdhA</name>
    <name evidence="9" type="ORF">ENO77_03555</name>
</gene>
<dbReference type="InterPro" id="IPR011254">
    <property type="entry name" value="Prismane-like_sf"/>
</dbReference>
<reference evidence="9" key="1">
    <citation type="journal article" date="2020" name="mSystems">
        <title>Genome- and Community-Level Interaction Insights into Carbon Utilization and Element Cycling Functions of Hydrothermarchaeota in Hydrothermal Sediment.</title>
        <authorList>
            <person name="Zhou Z."/>
            <person name="Liu Y."/>
            <person name="Xu W."/>
            <person name="Pan J."/>
            <person name="Luo Z.H."/>
            <person name="Li M."/>
        </authorList>
    </citation>
    <scope>NUCLEOTIDE SEQUENCE [LARGE SCALE GENOMIC DNA]</scope>
    <source>
        <strain evidence="9">SpSt-16</strain>
    </source>
</reference>
<keyword evidence="5 7" id="KW-0408">Iron</keyword>
<feature type="binding site" evidence="7">
    <location>
        <position position="82"/>
    </location>
    <ligand>
        <name>[4Fe-4S] cluster</name>
        <dbReference type="ChEBI" id="CHEBI:49883"/>
        <label>2</label>
    </ligand>
</feature>
<feature type="binding site" evidence="7">
    <location>
        <position position="523"/>
    </location>
    <ligand>
        <name>[Ni-4Fe-4S] cluster</name>
        <dbReference type="ChEBI" id="CHEBI:47739"/>
    </ligand>
</feature>
<dbReference type="EMBL" id="DSGT01000009">
    <property type="protein sequence ID" value="HEW53223.1"/>
    <property type="molecule type" value="Genomic_DNA"/>
</dbReference>
<dbReference type="HAMAP" id="MF_01137">
    <property type="entry name" value="CdhA"/>
    <property type="match status" value="1"/>
</dbReference>
<dbReference type="NCBIfam" id="TIGR00314">
    <property type="entry name" value="cdhA"/>
    <property type="match status" value="1"/>
</dbReference>
<organism evidence="9">
    <name type="scientific">Ignisphaera aggregans</name>
    <dbReference type="NCBI Taxonomy" id="334771"/>
    <lineage>
        <taxon>Archaea</taxon>
        <taxon>Thermoproteota</taxon>
        <taxon>Thermoprotei</taxon>
        <taxon>Desulfurococcales</taxon>
        <taxon>Desulfurococcaceae</taxon>
        <taxon>Ignisphaera</taxon>
    </lineage>
</organism>
<feature type="domain" description="4Fe-4S ferredoxin-type" evidence="8">
    <location>
        <begin position="405"/>
        <end position="435"/>
    </location>
</feature>
<dbReference type="Gene3D" id="3.40.50.2030">
    <property type="match status" value="2"/>
</dbReference>
<keyword evidence="3" id="KW-0677">Repeat</keyword>
<comment type="cofactor">
    <cofactor evidence="7">
        <name>[Ni-4Fe-4S] cluster</name>
        <dbReference type="ChEBI" id="CHEBI:47739"/>
    </cofactor>
    <text evidence="7">Binds 2 [Ni-4Fe-4S] clusters per heterotetramer.</text>
</comment>
<dbReference type="GO" id="GO:0051539">
    <property type="term" value="F:4 iron, 4 sulfur cluster binding"/>
    <property type="evidence" value="ECO:0007669"/>
    <property type="project" value="UniProtKB-KW"/>
</dbReference>
<feature type="binding site" evidence="7">
    <location>
        <position position="79"/>
    </location>
    <ligand>
        <name>[4Fe-4S] cluster</name>
        <dbReference type="ChEBI" id="CHEBI:49883"/>
        <label>2</label>
    </ligand>
</feature>
<name>A0A7C2Z1Q1_9CREN</name>
<comment type="subunit">
    <text evidence="7">Heterotetramer of two alpha and two epsilon subunits. The ACDS complex is made up of alpha, epsilon, beta, gamma and delta subunits with a probable stoichiometry of (alpha(2)epsilon(2))(4)-beta(8)-(gamma(1)delta(1))(8).</text>
</comment>
<comment type="catalytic activity">
    <reaction evidence="7">
        <text>CO + 2 oxidized [2Fe-2S]-[ferredoxin] + H2O = 2 reduced [2Fe-2S]-[ferredoxin] + CO2 + 2 H(+)</text>
        <dbReference type="Rhea" id="RHEA:21040"/>
        <dbReference type="Rhea" id="RHEA-COMP:10000"/>
        <dbReference type="Rhea" id="RHEA-COMP:10001"/>
        <dbReference type="ChEBI" id="CHEBI:15377"/>
        <dbReference type="ChEBI" id="CHEBI:15378"/>
        <dbReference type="ChEBI" id="CHEBI:16526"/>
        <dbReference type="ChEBI" id="CHEBI:17245"/>
        <dbReference type="ChEBI" id="CHEBI:33737"/>
        <dbReference type="ChEBI" id="CHEBI:33738"/>
        <dbReference type="EC" id="1.2.7.4"/>
    </reaction>
</comment>
<feature type="binding site" evidence="7">
    <location>
        <position position="120"/>
    </location>
    <ligand>
        <name>CO</name>
        <dbReference type="ChEBI" id="CHEBI:17245"/>
    </ligand>
</feature>
<feature type="binding site" evidence="7">
    <location>
        <position position="254"/>
    </location>
    <ligand>
        <name>[Ni-4Fe-4S] cluster</name>
        <dbReference type="ChEBI" id="CHEBI:47739"/>
    </ligand>
</feature>
<keyword evidence="4 7" id="KW-0560">Oxidoreductase</keyword>
<dbReference type="AlphaFoldDB" id="A0A7C2Z1Q1"/>
<dbReference type="GO" id="GO:0005506">
    <property type="term" value="F:iron ion binding"/>
    <property type="evidence" value="ECO:0007669"/>
    <property type="project" value="UniProtKB-UniRule"/>
</dbReference>
<feature type="binding site" evidence="7">
    <location>
        <position position="425"/>
    </location>
    <ligand>
        <name>[4Fe-4S] cluster</name>
        <dbReference type="ChEBI" id="CHEBI:49883"/>
        <label>4</label>
    </ligand>
</feature>
<dbReference type="InterPro" id="IPR016099">
    <property type="entry name" value="Prismane-like_a/b-sand"/>
</dbReference>
<feature type="binding site" evidence="7">
    <location>
        <position position="80"/>
    </location>
    <ligand>
        <name>[4Fe-4S] cluster</name>
        <dbReference type="ChEBI" id="CHEBI:49883"/>
        <label>1</label>
        <note>ligand shared between dimeric partners</note>
    </ligand>
</feature>
<feature type="binding site" evidence="7">
    <location>
        <position position="587"/>
    </location>
    <ligand>
        <name>[Ni-4Fe-4S] cluster</name>
        <dbReference type="ChEBI" id="CHEBI:47739"/>
    </ligand>
</feature>
<dbReference type="GO" id="GO:0006084">
    <property type="term" value="P:acetyl-CoA metabolic process"/>
    <property type="evidence" value="ECO:0007669"/>
    <property type="project" value="InterPro"/>
</dbReference>
<feature type="binding site" evidence="7">
    <location>
        <position position="76"/>
    </location>
    <ligand>
        <name>[4Fe-4S] cluster</name>
        <dbReference type="ChEBI" id="CHEBI:49883"/>
        <label>1</label>
        <note>ligand shared between dimeric partners</note>
    </ligand>
</feature>
<accession>A0A7C2Z1Q1</accession>
<dbReference type="PANTHER" id="PTHR30109:SF6">
    <property type="entry name" value="ACETYL-COA DECARBONYLASE_SYNTHASE COMPLEX SUBUNIT ALPHA"/>
    <property type="match status" value="1"/>
</dbReference>
<dbReference type="InterPro" id="IPR017900">
    <property type="entry name" value="4Fe4S_Fe_S_CS"/>
</dbReference>
<comment type="caution">
    <text evidence="9">The sequence shown here is derived from an EMBL/GenBank/DDBJ whole genome shotgun (WGS) entry which is preliminary data.</text>
</comment>
<dbReference type="InterPro" id="IPR004460">
    <property type="entry name" value="CdhA"/>
</dbReference>
<comment type="cofactor">
    <cofactor evidence="7">
        <name>[4Fe-4S] cluster</name>
        <dbReference type="ChEBI" id="CHEBI:49883"/>
    </cofactor>
    <text evidence="7">Binds 7 [4Fe-4S] clusters per heterotetramer.</text>
</comment>
<comment type="domain">
    <text evidence="7">Cluster B is an all-cysteinyl-liganded 4Fe-4S cluster; cluster C is a mixed Ni-Fe-S cluster which is the active site of CO oxidation. Cluster D is also an all-cysteinyl-liganded 4Fe-4S cluster that bridges the two subunits of the CODH dimer. Contains two additional 4Fe-4S clusters, dubbed E and F, that probably transport electrons from ferredoxin to the B cluster.</text>
</comment>
<feature type="binding site" evidence="7">
    <location>
        <position position="282"/>
    </location>
    <ligand>
        <name>[Ni-4Fe-4S] cluster</name>
        <dbReference type="ChEBI" id="CHEBI:47739"/>
    </ligand>
</feature>
<evidence type="ECO:0000256" key="7">
    <source>
        <dbReference type="HAMAP-Rule" id="MF_01137"/>
    </source>
</evidence>
<dbReference type="Pfam" id="PF03063">
    <property type="entry name" value="Prismane"/>
    <property type="match status" value="2"/>
</dbReference>
<dbReference type="PROSITE" id="PS00198">
    <property type="entry name" value="4FE4S_FER_1"/>
    <property type="match status" value="2"/>
</dbReference>